<evidence type="ECO:0000313" key="1">
    <source>
        <dbReference type="EMBL" id="MBE9254159.1"/>
    </source>
</evidence>
<protein>
    <recommendedName>
        <fullName evidence="3">Type IV pilin PilA</fullName>
    </recommendedName>
</protein>
<accession>A0ABR9VS24</accession>
<sequence>MSGKKNDYDALLADFTDREGAIALLRQYRPYLEKLPSLRRPEQSIITIPLPIVRLRYLPLNDADQGGRQTTPVAKVIPCDLAILMCDPEWQVKLGSEILVFIHRPEENFSDLLGRWRRSQIYLDQDYEWLMPPQEKHMFSEAAEEICPLFIIFEQTPNHIQKGLAGAGLPFVLHGEGYAPVTETPELISE</sequence>
<gene>
    <name evidence="1" type="ORF">IQ217_09965</name>
</gene>
<dbReference type="Proteomes" id="UP000658720">
    <property type="component" value="Unassembled WGS sequence"/>
</dbReference>
<organism evidence="1 2">
    <name type="scientific">Synechocystis salina LEGE 00031</name>
    <dbReference type="NCBI Taxonomy" id="1828736"/>
    <lineage>
        <taxon>Bacteria</taxon>
        <taxon>Bacillati</taxon>
        <taxon>Cyanobacteriota</taxon>
        <taxon>Cyanophyceae</taxon>
        <taxon>Synechococcales</taxon>
        <taxon>Merismopediaceae</taxon>
        <taxon>Synechocystis</taxon>
    </lineage>
</organism>
<keyword evidence="2" id="KW-1185">Reference proteome</keyword>
<proteinExistence type="predicted"/>
<comment type="caution">
    <text evidence="1">The sequence shown here is derived from an EMBL/GenBank/DDBJ whole genome shotgun (WGS) entry which is preliminary data.</text>
</comment>
<name>A0ABR9VS24_9SYNC</name>
<evidence type="ECO:0000313" key="2">
    <source>
        <dbReference type="Proteomes" id="UP000658720"/>
    </source>
</evidence>
<dbReference type="EMBL" id="JADEVV010000024">
    <property type="protein sequence ID" value="MBE9254159.1"/>
    <property type="molecule type" value="Genomic_DNA"/>
</dbReference>
<dbReference type="RefSeq" id="WP_190597824.1">
    <property type="nucleotide sequence ID" value="NZ_JADEVV010000024.1"/>
</dbReference>
<evidence type="ECO:0008006" key="3">
    <source>
        <dbReference type="Google" id="ProtNLM"/>
    </source>
</evidence>
<reference evidence="1 2" key="1">
    <citation type="submission" date="2020-10" db="EMBL/GenBank/DDBJ databases">
        <authorList>
            <person name="Castelo-Branco R."/>
            <person name="Eusebio N."/>
            <person name="Adriana R."/>
            <person name="Vieira A."/>
            <person name="Brugerolle De Fraissinette N."/>
            <person name="Rezende De Castro R."/>
            <person name="Schneider M.P."/>
            <person name="Vasconcelos V."/>
            <person name="Leao P.N."/>
        </authorList>
    </citation>
    <scope>NUCLEOTIDE SEQUENCE [LARGE SCALE GENOMIC DNA]</scope>
    <source>
        <strain evidence="1 2">LEGE 00031</strain>
    </source>
</reference>